<dbReference type="Proteomes" id="UP001623348">
    <property type="component" value="Unassembled WGS sequence"/>
</dbReference>
<dbReference type="PANTHER" id="PTHR33332">
    <property type="entry name" value="REVERSE TRANSCRIPTASE DOMAIN-CONTAINING PROTEIN"/>
    <property type="match status" value="1"/>
</dbReference>
<feature type="domain" description="Reverse transcriptase" evidence="1">
    <location>
        <begin position="1"/>
        <end position="118"/>
    </location>
</feature>
<protein>
    <submittedName>
        <fullName evidence="2">Mitochondrial enolase superfamily member 1</fullName>
    </submittedName>
</protein>
<reference evidence="2 3" key="1">
    <citation type="submission" date="2024-06" db="EMBL/GenBank/DDBJ databases">
        <title>The draft genome of Grus japonensis, version 3.</title>
        <authorList>
            <person name="Nabeshima K."/>
            <person name="Suzuki S."/>
            <person name="Onuma M."/>
        </authorList>
    </citation>
    <scope>NUCLEOTIDE SEQUENCE [LARGE SCALE GENOMIC DNA]</scope>
    <source>
        <strain evidence="2 3">451A</strain>
    </source>
</reference>
<name>A0ABC9VR26_GRUJA</name>
<evidence type="ECO:0000259" key="1">
    <source>
        <dbReference type="PROSITE" id="PS50878"/>
    </source>
</evidence>
<dbReference type="InterPro" id="IPR000477">
    <property type="entry name" value="RT_dom"/>
</dbReference>
<comment type="caution">
    <text evidence="2">The sequence shown here is derived from an EMBL/GenBank/DDBJ whole genome shotgun (WGS) entry which is preliminary data.</text>
</comment>
<dbReference type="AlphaFoldDB" id="A0ABC9VR26"/>
<evidence type="ECO:0000313" key="3">
    <source>
        <dbReference type="Proteomes" id="UP001623348"/>
    </source>
</evidence>
<organism evidence="2 3">
    <name type="scientific">Grus japonensis</name>
    <name type="common">Japanese crane</name>
    <name type="synonym">Red-crowned crane</name>
    <dbReference type="NCBI Taxonomy" id="30415"/>
    <lineage>
        <taxon>Eukaryota</taxon>
        <taxon>Metazoa</taxon>
        <taxon>Chordata</taxon>
        <taxon>Craniata</taxon>
        <taxon>Vertebrata</taxon>
        <taxon>Euteleostomi</taxon>
        <taxon>Archelosauria</taxon>
        <taxon>Archosauria</taxon>
        <taxon>Dinosauria</taxon>
        <taxon>Saurischia</taxon>
        <taxon>Theropoda</taxon>
        <taxon>Coelurosauria</taxon>
        <taxon>Aves</taxon>
        <taxon>Neognathae</taxon>
        <taxon>Neoaves</taxon>
        <taxon>Gruiformes</taxon>
        <taxon>Gruidae</taxon>
        <taxon>Grus</taxon>
    </lineage>
</organism>
<dbReference type="PROSITE" id="PS50878">
    <property type="entry name" value="RT_POL"/>
    <property type="match status" value="1"/>
</dbReference>
<accession>A0ABC9VR26</accession>
<proteinExistence type="predicted"/>
<gene>
    <name evidence="2" type="ORF">GRJ2_000020000</name>
</gene>
<dbReference type="Pfam" id="PF00078">
    <property type="entry name" value="RVT_1"/>
    <property type="match status" value="1"/>
</dbReference>
<dbReference type="EMBL" id="BAAFJT010000001">
    <property type="protein sequence ID" value="GAB0175548.1"/>
    <property type="molecule type" value="Genomic_DNA"/>
</dbReference>
<sequence>MKSSWRPVTSGVPQGSVLGPVLTNIFINDLDDGAECTLSKLADDNQLGGVADTPEGCAAIQRDLNKLEKWADGNLMEFNKEKCKVLHLGRDSPSTSTCWGPPSRKAVQQKRTWESWWTAS</sequence>
<evidence type="ECO:0000313" key="2">
    <source>
        <dbReference type="EMBL" id="GAB0175548.1"/>
    </source>
</evidence>
<keyword evidence="3" id="KW-1185">Reference proteome</keyword>